<feature type="compositionally biased region" description="Basic and acidic residues" evidence="1">
    <location>
        <begin position="600"/>
        <end position="610"/>
    </location>
</feature>
<keyword evidence="2" id="KW-1185">Reference proteome</keyword>
<proteinExistence type="predicted"/>
<feature type="region of interest" description="Disordered" evidence="1">
    <location>
        <begin position="231"/>
        <end position="250"/>
    </location>
</feature>
<gene>
    <name evidence="3" type="primary">LOC107415691</name>
</gene>
<evidence type="ECO:0000313" key="2">
    <source>
        <dbReference type="Proteomes" id="UP001652623"/>
    </source>
</evidence>
<feature type="region of interest" description="Disordered" evidence="1">
    <location>
        <begin position="1"/>
        <end position="69"/>
    </location>
</feature>
<feature type="region of interest" description="Disordered" evidence="1">
    <location>
        <begin position="346"/>
        <end position="378"/>
    </location>
</feature>
<sequence>MNRPFSSKLTTKPTPATAQTPVPAPPTAKIDRRKKKKKDEEQQSRRNPLQNLNGSVAAKCNSSDASSVSVEAPRGCLRFFLSHSSSSSSSSSSKTPAAQRPRAPSKTPKSTPILLLRPSEPSKSKENLEKPLSRKARVSKKSPSCLNQWHSGKKPVSRTWQKSKLSSVLNSNANSSSKLECGSVVKSMVRTVGNASEITELKSCCIDERFTPLSKISSGLHSDCAAENALEQNSNKSNSKTPPVQASVSPEMQCGSSMVSTTTTPACYGAGHVVSGITDKRKCRPRGILAVGENNTGFLKGKALCNFDDDYVVHDNVEGVITSSDASMVPLPTEASMRWLLSPCNEDDEDRKENFENGSCGFQSPHSPFSPSSGQRCSSDELNSTSVTKCIRMSSSSLISPIGLPLSEETSEPVSGHFPVLSFPLSTPGSKDHVTLKGGGKDHYDLDGESSPFSMDSLGSGNVVCTPESDSSYGRAGLLWLTSGNHKAYQLASELTSTTEALHVASTSASVKDQTDLSFQFDSLTTSCNSFVLTQFQQVFHDQGSGNSSSTLENESQSQMRISWREGLMSQIYEMDEFDCCRCLSDDEEDDANRCSNDQLESRQSSDVKENNQILTQDSWSAKALDNEPEVGVDGKGKENFSPGPPQLSCSCAESISIDGGSLLASVDSDWTQCYKNELFQV</sequence>
<feature type="region of interest" description="Disordered" evidence="1">
    <location>
        <begin position="592"/>
        <end position="612"/>
    </location>
</feature>
<evidence type="ECO:0000313" key="3">
    <source>
        <dbReference type="RefSeq" id="XP_060673414.1"/>
    </source>
</evidence>
<dbReference type="PANTHER" id="PTHR36022">
    <property type="entry name" value="GPI-ANCHORED ADHESIN-LIKE PROTEIN"/>
    <property type="match status" value="1"/>
</dbReference>
<feature type="compositionally biased region" description="Basic and acidic residues" evidence="1">
    <location>
        <begin position="120"/>
        <end position="132"/>
    </location>
</feature>
<dbReference type="PANTHER" id="PTHR36022:SF1">
    <property type="entry name" value="GPI-ANCHORED ADHESIN-LIKE PROTEIN"/>
    <property type="match status" value="1"/>
</dbReference>
<organism evidence="2 3">
    <name type="scientific">Ziziphus jujuba</name>
    <name type="common">Chinese jujube</name>
    <name type="synonym">Ziziphus sativa</name>
    <dbReference type="NCBI Taxonomy" id="326968"/>
    <lineage>
        <taxon>Eukaryota</taxon>
        <taxon>Viridiplantae</taxon>
        <taxon>Streptophyta</taxon>
        <taxon>Embryophyta</taxon>
        <taxon>Tracheophyta</taxon>
        <taxon>Spermatophyta</taxon>
        <taxon>Magnoliopsida</taxon>
        <taxon>eudicotyledons</taxon>
        <taxon>Gunneridae</taxon>
        <taxon>Pentapetalae</taxon>
        <taxon>rosids</taxon>
        <taxon>fabids</taxon>
        <taxon>Rosales</taxon>
        <taxon>Rhamnaceae</taxon>
        <taxon>Paliureae</taxon>
        <taxon>Ziziphus</taxon>
    </lineage>
</organism>
<feature type="compositionally biased region" description="Polar residues" evidence="1">
    <location>
        <begin position="141"/>
        <end position="150"/>
    </location>
</feature>
<accession>A0ABM4A9K0</accession>
<dbReference type="Proteomes" id="UP001652623">
    <property type="component" value="Chromosome 1"/>
</dbReference>
<dbReference type="GeneID" id="107415691"/>
<reference evidence="3" key="1">
    <citation type="submission" date="2025-08" db="UniProtKB">
        <authorList>
            <consortium name="RefSeq"/>
        </authorList>
    </citation>
    <scope>IDENTIFICATION</scope>
    <source>
        <tissue evidence="3">Seedling</tissue>
    </source>
</reference>
<protein>
    <submittedName>
        <fullName evidence="3">Uncharacterized protein YMR317W</fullName>
    </submittedName>
</protein>
<feature type="compositionally biased region" description="Low complexity" evidence="1">
    <location>
        <begin position="10"/>
        <end position="21"/>
    </location>
</feature>
<name>A0ABM4A9K0_ZIZJJ</name>
<feature type="compositionally biased region" description="Low complexity" evidence="1">
    <location>
        <begin position="82"/>
        <end position="93"/>
    </location>
</feature>
<feature type="region of interest" description="Disordered" evidence="1">
    <location>
        <begin position="82"/>
        <end position="163"/>
    </location>
</feature>
<feature type="compositionally biased region" description="Polar residues" evidence="1">
    <location>
        <begin position="45"/>
        <end position="69"/>
    </location>
</feature>
<feature type="compositionally biased region" description="Low complexity" evidence="1">
    <location>
        <begin position="364"/>
        <end position="373"/>
    </location>
</feature>
<feature type="region of interest" description="Disordered" evidence="1">
    <location>
        <begin position="625"/>
        <end position="644"/>
    </location>
</feature>
<dbReference type="RefSeq" id="XP_060673414.1">
    <property type="nucleotide sequence ID" value="XM_060817431.1"/>
</dbReference>
<evidence type="ECO:0000256" key="1">
    <source>
        <dbReference type="SAM" id="MobiDB-lite"/>
    </source>
</evidence>